<feature type="compositionally biased region" description="Gly residues" evidence="2">
    <location>
        <begin position="236"/>
        <end position="247"/>
    </location>
</feature>
<dbReference type="VEuPathDB" id="FungiDB:MCYG_00090"/>
<dbReference type="GO" id="GO:0004103">
    <property type="term" value="F:choline kinase activity"/>
    <property type="evidence" value="ECO:0007669"/>
    <property type="project" value="TreeGrafter"/>
</dbReference>
<protein>
    <submittedName>
        <fullName evidence="4">Choline kinase alpha</fullName>
    </submittedName>
</protein>
<feature type="region of interest" description="Disordered" evidence="2">
    <location>
        <begin position="363"/>
        <end position="384"/>
    </location>
</feature>
<dbReference type="SUPFAM" id="SSF56112">
    <property type="entry name" value="Protein kinase-like (PK-like)"/>
    <property type="match status" value="1"/>
</dbReference>
<gene>
    <name evidence="4" type="ORF">MCYG_00090</name>
</gene>
<dbReference type="HOGENOM" id="CLU_012712_4_0_1"/>
<feature type="region of interest" description="Disordered" evidence="2">
    <location>
        <begin position="220"/>
        <end position="270"/>
    </location>
</feature>
<dbReference type="OrthoDB" id="10267235at2759"/>
<dbReference type="EMBL" id="DS995701">
    <property type="protein sequence ID" value="EEQ27202.1"/>
    <property type="molecule type" value="Genomic_DNA"/>
</dbReference>
<dbReference type="PANTHER" id="PTHR22603">
    <property type="entry name" value="CHOLINE/ETHANOALAMINE KINASE"/>
    <property type="match status" value="1"/>
</dbReference>
<feature type="compositionally biased region" description="Polar residues" evidence="2">
    <location>
        <begin position="13"/>
        <end position="41"/>
    </location>
</feature>
<accession>C5FBL8</accession>
<dbReference type="eggNOG" id="KOG2686">
    <property type="taxonomic scope" value="Eukaryota"/>
</dbReference>
<evidence type="ECO:0000313" key="4">
    <source>
        <dbReference type="EMBL" id="EEQ27202.1"/>
    </source>
</evidence>
<feature type="compositionally biased region" description="Polar residues" evidence="2">
    <location>
        <begin position="708"/>
        <end position="722"/>
    </location>
</feature>
<dbReference type="Gene3D" id="3.90.1200.10">
    <property type="match status" value="1"/>
</dbReference>
<feature type="region of interest" description="Disordered" evidence="2">
    <location>
        <begin position="165"/>
        <end position="198"/>
    </location>
</feature>
<evidence type="ECO:0000256" key="2">
    <source>
        <dbReference type="SAM" id="MobiDB-lite"/>
    </source>
</evidence>
<keyword evidence="4" id="KW-0808">Transferase</keyword>
<evidence type="ECO:0000259" key="3">
    <source>
        <dbReference type="Pfam" id="PF04428"/>
    </source>
</evidence>
<keyword evidence="5" id="KW-1185">Reference proteome</keyword>
<dbReference type="Proteomes" id="UP000002035">
    <property type="component" value="Unassembled WGS sequence"/>
</dbReference>
<evidence type="ECO:0000313" key="5">
    <source>
        <dbReference type="Proteomes" id="UP000002035"/>
    </source>
</evidence>
<dbReference type="GO" id="GO:0005737">
    <property type="term" value="C:cytoplasm"/>
    <property type="evidence" value="ECO:0007669"/>
    <property type="project" value="TreeGrafter"/>
</dbReference>
<dbReference type="GeneID" id="9223440"/>
<dbReference type="Pfam" id="PF04428">
    <property type="entry name" value="Choline_kin_N"/>
    <property type="match status" value="1"/>
</dbReference>
<dbReference type="Pfam" id="PF01633">
    <property type="entry name" value="Choline_kinase"/>
    <property type="match status" value="2"/>
</dbReference>
<dbReference type="Gene3D" id="3.30.200.20">
    <property type="entry name" value="Phosphorylase Kinase, domain 1"/>
    <property type="match status" value="1"/>
</dbReference>
<dbReference type="GO" id="GO:0004305">
    <property type="term" value="F:ethanolamine kinase activity"/>
    <property type="evidence" value="ECO:0007669"/>
    <property type="project" value="TreeGrafter"/>
</dbReference>
<feature type="compositionally biased region" description="Low complexity" evidence="2">
    <location>
        <begin position="83"/>
        <end position="94"/>
    </location>
</feature>
<dbReference type="InterPro" id="IPR011009">
    <property type="entry name" value="Kinase-like_dom_sf"/>
</dbReference>
<dbReference type="InterPro" id="IPR007521">
    <property type="entry name" value="Choline_kin_N"/>
</dbReference>
<reference evidence="5" key="1">
    <citation type="journal article" date="2012" name="MBio">
        <title>Comparative genome analysis of Trichophyton rubrum and related dermatophytes reveals candidate genes involved in infection.</title>
        <authorList>
            <person name="Martinez D.A."/>
            <person name="Oliver B.G."/>
            <person name="Graeser Y."/>
            <person name="Goldberg J.M."/>
            <person name="Li W."/>
            <person name="Martinez-Rossi N.M."/>
            <person name="Monod M."/>
            <person name="Shelest E."/>
            <person name="Barton R.C."/>
            <person name="Birch E."/>
            <person name="Brakhage A.A."/>
            <person name="Chen Z."/>
            <person name="Gurr S.J."/>
            <person name="Heiman D."/>
            <person name="Heitman J."/>
            <person name="Kosti I."/>
            <person name="Rossi A."/>
            <person name="Saif S."/>
            <person name="Samalova M."/>
            <person name="Saunders C.W."/>
            <person name="Shea T."/>
            <person name="Summerbell R.C."/>
            <person name="Xu J."/>
            <person name="Young S."/>
            <person name="Zeng Q."/>
            <person name="Birren B.W."/>
            <person name="Cuomo C.A."/>
            <person name="White T.C."/>
        </authorList>
    </citation>
    <scope>NUCLEOTIDE SEQUENCE [LARGE SCALE GENOMIC DNA]</scope>
    <source>
        <strain evidence="5">ATCC MYA-4605 / CBS 113480</strain>
    </source>
</reference>
<comment type="similarity">
    <text evidence="1">Belongs to the choline/ethanolamine kinase family.</text>
</comment>
<dbReference type="STRING" id="554155.C5FBL8"/>
<dbReference type="GO" id="GO:0006646">
    <property type="term" value="P:phosphatidylethanolamine biosynthetic process"/>
    <property type="evidence" value="ECO:0007669"/>
    <property type="project" value="TreeGrafter"/>
</dbReference>
<proteinExistence type="inferred from homology"/>
<dbReference type="RefSeq" id="XP_002849986.1">
    <property type="nucleotide sequence ID" value="XM_002849940.1"/>
</dbReference>
<sequence>MLFVLWYHEKPTSTSVATNNGSVTQQDGVQQQTPDTDTPGSRKTFRSGKKGVSARPSIPKSSSASLKSVSSQISHLSLDRSNSDPSINNNVNNTPPLPITSASTEEDRLSSSASSFPALQPLASDPQSFLFRSSTAGDVSIQAQYHALLGQVHQWLHQEKSKLGLPSNSAAKSPRLIPRSTSAPNKGELLGDSGTAGDAQVPEATLALEKLERILSQYSTDGLSGSGAPWRRRRGGSWGQGKRGYGLKGLRRGSASDSDYTDTEPSVPSADVVLDNSKTLLYSGGEADSDTESLHYSQNDGSKPPGSKDREYWLHFKSEIVRLTHTLGFKGWRRVPLDAGGEVEVIRLSGALTNAVYLVSPPKNMSKYSQSTSSQTAPRKPPPKLLLRIYGPQVEHLIDREHELQVLRRLGKRNIGPRVLGTFKNGRFEQYLHARTLTTRDLRIPETSIQIAKRMRELHEGIDLLPEEREGGPGLWKNWDKWVNRCEKVTTWLDSEILADYNEDKAMKEPWRKRGFVCGVPWETFRSMVDSYRQWLAASCGGDDEIARRLIFAHNDERPWRCNTAWYPTLEEQKRFIRAYLTHRPRLISEVHNGSYPAGQNFSTSSVSSTMTTPGLRPTYVGSPRVAPFNLDTYIPAVPFSISEDDQIDEELEIEVQKLLQEVRVWRVANSAMWVAWGIVQAKVPGLEAAVAETSTPAVSIPSGGEDTASSNGENEDVATTPTQETVGAQQMLTTSDQALQEAEVDEAADEFDYLAYAQDRALFFWADILAIGLIKEKDLPMEMIEHIKSRMVDY</sequence>
<feature type="region of interest" description="Disordered" evidence="2">
    <location>
        <begin position="284"/>
        <end position="307"/>
    </location>
</feature>
<feature type="compositionally biased region" description="Polar residues" evidence="2">
    <location>
        <begin position="255"/>
        <end position="266"/>
    </location>
</feature>
<feature type="compositionally biased region" description="Polar residues" evidence="2">
    <location>
        <begin position="366"/>
        <end position="377"/>
    </location>
</feature>
<feature type="compositionally biased region" description="Low complexity" evidence="2">
    <location>
        <begin position="53"/>
        <end position="74"/>
    </location>
</feature>
<feature type="region of interest" description="Disordered" evidence="2">
    <location>
        <begin position="694"/>
        <end position="722"/>
    </location>
</feature>
<keyword evidence="4" id="KW-0418">Kinase</keyword>
<feature type="region of interest" description="Disordered" evidence="2">
    <location>
        <begin position="13"/>
        <end position="119"/>
    </location>
</feature>
<dbReference type="PANTHER" id="PTHR22603:SF93">
    <property type="entry name" value="RE24176P"/>
    <property type="match status" value="1"/>
</dbReference>
<dbReference type="AlphaFoldDB" id="C5FBL8"/>
<feature type="domain" description="Choline kinase N-terminal" evidence="3">
    <location>
        <begin position="258"/>
        <end position="340"/>
    </location>
</feature>
<evidence type="ECO:0000256" key="1">
    <source>
        <dbReference type="ARBA" id="ARBA00038211"/>
    </source>
</evidence>
<name>C5FBL8_ARTOC</name>
<dbReference type="OMA" id="CEQVINW"/>
<organism evidence="4 5">
    <name type="scientific">Arthroderma otae (strain ATCC MYA-4605 / CBS 113480)</name>
    <name type="common">Microsporum canis</name>
    <dbReference type="NCBI Taxonomy" id="554155"/>
    <lineage>
        <taxon>Eukaryota</taxon>
        <taxon>Fungi</taxon>
        <taxon>Dikarya</taxon>
        <taxon>Ascomycota</taxon>
        <taxon>Pezizomycotina</taxon>
        <taxon>Eurotiomycetes</taxon>
        <taxon>Eurotiomycetidae</taxon>
        <taxon>Onygenales</taxon>
        <taxon>Arthrodermataceae</taxon>
        <taxon>Microsporum</taxon>
    </lineage>
</organism>